<accession>A0AAN8DWT4</accession>
<protein>
    <submittedName>
        <fullName evidence="1">Uncharacterized protein</fullName>
    </submittedName>
</protein>
<dbReference type="AlphaFoldDB" id="A0AAN8DWT4"/>
<organism evidence="1 2">
    <name type="scientific">Champsocephalus gunnari</name>
    <name type="common">Mackerel icefish</name>
    <dbReference type="NCBI Taxonomy" id="52237"/>
    <lineage>
        <taxon>Eukaryota</taxon>
        <taxon>Metazoa</taxon>
        <taxon>Chordata</taxon>
        <taxon>Craniata</taxon>
        <taxon>Vertebrata</taxon>
        <taxon>Euteleostomi</taxon>
        <taxon>Actinopterygii</taxon>
        <taxon>Neopterygii</taxon>
        <taxon>Teleostei</taxon>
        <taxon>Neoteleostei</taxon>
        <taxon>Acanthomorphata</taxon>
        <taxon>Eupercaria</taxon>
        <taxon>Perciformes</taxon>
        <taxon>Notothenioidei</taxon>
        <taxon>Channichthyidae</taxon>
        <taxon>Champsocephalus</taxon>
    </lineage>
</organism>
<proteinExistence type="predicted"/>
<dbReference type="Proteomes" id="UP001331515">
    <property type="component" value="Unassembled WGS sequence"/>
</dbReference>
<reference evidence="1 2" key="1">
    <citation type="journal article" date="2023" name="Mol. Biol. Evol.">
        <title>Genomics of Secondarily Temperate Adaptation in the Only Non-Antarctic Icefish.</title>
        <authorList>
            <person name="Rivera-Colon A.G."/>
            <person name="Rayamajhi N."/>
            <person name="Minhas B.F."/>
            <person name="Madrigal G."/>
            <person name="Bilyk K.T."/>
            <person name="Yoon V."/>
            <person name="Hune M."/>
            <person name="Gregory S."/>
            <person name="Cheng C.H.C."/>
            <person name="Catchen J.M."/>
        </authorList>
    </citation>
    <scope>NUCLEOTIDE SEQUENCE [LARGE SCALE GENOMIC DNA]</scope>
    <source>
        <tissue evidence="1">White muscle</tissue>
    </source>
</reference>
<name>A0AAN8DWT4_CHAGU</name>
<dbReference type="EMBL" id="JAURVH010001517">
    <property type="protein sequence ID" value="KAK5929789.1"/>
    <property type="molecule type" value="Genomic_DNA"/>
</dbReference>
<comment type="caution">
    <text evidence="1">The sequence shown here is derived from an EMBL/GenBank/DDBJ whole genome shotgun (WGS) entry which is preliminary data.</text>
</comment>
<evidence type="ECO:0000313" key="1">
    <source>
        <dbReference type="EMBL" id="KAK5929789.1"/>
    </source>
</evidence>
<keyword evidence="2" id="KW-1185">Reference proteome</keyword>
<sequence length="76" mass="8599">MSLYCPHQQVGQESRFLTCCDMFSLQMTHALQEKPLCRSFSALFLLDCEVYVCSGLPSFVLYTQSAKQPSARQLAD</sequence>
<gene>
    <name evidence="1" type="ORF">CgunFtcFv8_010993</name>
</gene>
<evidence type="ECO:0000313" key="2">
    <source>
        <dbReference type="Proteomes" id="UP001331515"/>
    </source>
</evidence>